<feature type="transmembrane region" description="Helical" evidence="7">
    <location>
        <begin position="145"/>
        <end position="169"/>
    </location>
</feature>
<feature type="domain" description="Fatty acid hydroxylase" evidence="8">
    <location>
        <begin position="91"/>
        <end position="228"/>
    </location>
</feature>
<keyword evidence="3 7" id="KW-1133">Transmembrane helix</keyword>
<dbReference type="GO" id="GO:0005783">
    <property type="term" value="C:endoplasmic reticulum"/>
    <property type="evidence" value="ECO:0007669"/>
    <property type="project" value="TreeGrafter"/>
</dbReference>
<dbReference type="GO" id="GO:0005506">
    <property type="term" value="F:iron ion binding"/>
    <property type="evidence" value="ECO:0007669"/>
    <property type="project" value="InterPro"/>
</dbReference>
<accession>A0A3B0SSB9</accession>
<dbReference type="InterPro" id="IPR051689">
    <property type="entry name" value="Sterol_desaturase/TMEM195"/>
</dbReference>
<keyword evidence="4" id="KW-0560">Oxidoreductase</keyword>
<evidence type="ECO:0000256" key="2">
    <source>
        <dbReference type="ARBA" id="ARBA00022692"/>
    </source>
</evidence>
<evidence type="ECO:0000256" key="7">
    <source>
        <dbReference type="SAM" id="Phobius"/>
    </source>
</evidence>
<dbReference type="GO" id="GO:0016020">
    <property type="term" value="C:membrane"/>
    <property type="evidence" value="ECO:0007669"/>
    <property type="project" value="GOC"/>
</dbReference>
<dbReference type="GO" id="GO:0050479">
    <property type="term" value="F:glyceryl-ether monooxygenase activity"/>
    <property type="evidence" value="ECO:0007669"/>
    <property type="project" value="TreeGrafter"/>
</dbReference>
<gene>
    <name evidence="9" type="ORF">MNBD_ALPHA04-414</name>
</gene>
<evidence type="ECO:0000256" key="6">
    <source>
        <dbReference type="ARBA" id="ARBA00023136"/>
    </source>
</evidence>
<evidence type="ECO:0000256" key="1">
    <source>
        <dbReference type="ARBA" id="ARBA00004127"/>
    </source>
</evidence>
<dbReference type="EMBL" id="UOEF01000386">
    <property type="protein sequence ID" value="VAW03947.1"/>
    <property type="molecule type" value="Genomic_DNA"/>
</dbReference>
<dbReference type="Pfam" id="PF04116">
    <property type="entry name" value="FA_hydroxylase"/>
    <property type="match status" value="1"/>
</dbReference>
<evidence type="ECO:0000313" key="9">
    <source>
        <dbReference type="EMBL" id="VAW03947.1"/>
    </source>
</evidence>
<proteinExistence type="predicted"/>
<evidence type="ECO:0000256" key="3">
    <source>
        <dbReference type="ARBA" id="ARBA00022989"/>
    </source>
</evidence>
<keyword evidence="6 7" id="KW-0472">Membrane</keyword>
<dbReference type="PANTHER" id="PTHR21624">
    <property type="entry name" value="STEROL DESATURASE-RELATED PROTEIN"/>
    <property type="match status" value="1"/>
</dbReference>
<evidence type="ECO:0000259" key="8">
    <source>
        <dbReference type="Pfam" id="PF04116"/>
    </source>
</evidence>
<dbReference type="GO" id="GO:0006643">
    <property type="term" value="P:membrane lipid metabolic process"/>
    <property type="evidence" value="ECO:0007669"/>
    <property type="project" value="TreeGrafter"/>
</dbReference>
<keyword evidence="2 7" id="KW-0812">Transmembrane</keyword>
<dbReference type="InterPro" id="IPR006694">
    <property type="entry name" value="Fatty_acid_hydroxylase"/>
</dbReference>
<evidence type="ECO:0000256" key="5">
    <source>
        <dbReference type="ARBA" id="ARBA00023098"/>
    </source>
</evidence>
<dbReference type="AlphaFoldDB" id="A0A3B0SSB9"/>
<organism evidence="9">
    <name type="scientific">hydrothermal vent metagenome</name>
    <dbReference type="NCBI Taxonomy" id="652676"/>
    <lineage>
        <taxon>unclassified sequences</taxon>
        <taxon>metagenomes</taxon>
        <taxon>ecological metagenomes</taxon>
    </lineage>
</organism>
<dbReference type="GO" id="GO:0008610">
    <property type="term" value="P:lipid biosynthetic process"/>
    <property type="evidence" value="ECO:0007669"/>
    <property type="project" value="InterPro"/>
</dbReference>
<sequence length="271" mass="30821">MIFTDQTDALIRFGIFASVFLLLAGLELFSPRRPLTQSKPHRWFTNLSLIVVDTLALRVAMPIMAVGMAHIAAQKGWGLLAMVDLPIWAEFIIAMLLLDLAIYAQHVATHKIPLLWRLHKVHHVDRDFDVTTAARFHPLEIIFSMAYKLLCVALIGPSALAVFVFEIVLNASTMFNHSNLKLPLGLDRALRRLVVTPDMHRVHHSVIRKETDSNYGFFLSIWDQIFRTYIPQPKAGHDQMTIGLPTYQDDKPIKLGWSLLLPFLPNRRTGD</sequence>
<keyword evidence="5" id="KW-0443">Lipid metabolism</keyword>
<reference evidence="9" key="1">
    <citation type="submission" date="2018-06" db="EMBL/GenBank/DDBJ databases">
        <authorList>
            <person name="Zhirakovskaya E."/>
        </authorList>
    </citation>
    <scope>NUCLEOTIDE SEQUENCE</scope>
</reference>
<dbReference type="PANTHER" id="PTHR21624:SF1">
    <property type="entry name" value="ALKYLGLYCEROL MONOOXYGENASE"/>
    <property type="match status" value="1"/>
</dbReference>
<comment type="subcellular location">
    <subcellularLocation>
        <location evidence="1">Endomembrane system</location>
        <topology evidence="1">Multi-pass membrane protein</topology>
    </subcellularLocation>
</comment>
<feature type="transmembrane region" description="Helical" evidence="7">
    <location>
        <begin position="85"/>
        <end position="104"/>
    </location>
</feature>
<feature type="transmembrane region" description="Helical" evidence="7">
    <location>
        <begin position="12"/>
        <end position="29"/>
    </location>
</feature>
<evidence type="ECO:0000256" key="4">
    <source>
        <dbReference type="ARBA" id="ARBA00023002"/>
    </source>
</evidence>
<feature type="transmembrane region" description="Helical" evidence="7">
    <location>
        <begin position="50"/>
        <end position="73"/>
    </location>
</feature>
<protein>
    <submittedName>
        <fullName evidence="9">Fatty acid hydroxylase family (Carotene hydroxylase/sterol desaturase)</fullName>
    </submittedName>
</protein>
<name>A0A3B0SSB9_9ZZZZ</name>